<dbReference type="Gene3D" id="1.20.120.530">
    <property type="entry name" value="GntR ligand-binding domain-like"/>
    <property type="match status" value="1"/>
</dbReference>
<protein>
    <submittedName>
        <fullName evidence="5">FadR/GntR family transcriptional regulator</fullName>
    </submittedName>
</protein>
<proteinExistence type="predicted"/>
<dbReference type="PANTHER" id="PTHR43537:SF5">
    <property type="entry name" value="UXU OPERON TRANSCRIPTIONAL REGULATOR"/>
    <property type="match status" value="1"/>
</dbReference>
<evidence type="ECO:0000256" key="2">
    <source>
        <dbReference type="ARBA" id="ARBA00023125"/>
    </source>
</evidence>
<dbReference type="InterPro" id="IPR000524">
    <property type="entry name" value="Tscrpt_reg_HTH_GntR"/>
</dbReference>
<dbReference type="SUPFAM" id="SSF48008">
    <property type="entry name" value="GntR ligand-binding domain-like"/>
    <property type="match status" value="1"/>
</dbReference>
<dbReference type="SUPFAM" id="SSF46785">
    <property type="entry name" value="Winged helix' DNA-binding domain"/>
    <property type="match status" value="1"/>
</dbReference>
<dbReference type="SMART" id="SM00345">
    <property type="entry name" value="HTH_GNTR"/>
    <property type="match status" value="1"/>
</dbReference>
<reference evidence="5 6" key="1">
    <citation type="journal article" date="2019" name="Int. J. Syst. Evol. Microbiol.">
        <title>The Global Catalogue of Microorganisms (GCM) 10K type strain sequencing project: providing services to taxonomists for standard genome sequencing and annotation.</title>
        <authorList>
            <consortium name="The Broad Institute Genomics Platform"/>
            <consortium name="The Broad Institute Genome Sequencing Center for Infectious Disease"/>
            <person name="Wu L."/>
            <person name="Ma J."/>
        </authorList>
    </citation>
    <scope>NUCLEOTIDE SEQUENCE [LARGE SCALE GENOMIC DNA]</scope>
    <source>
        <strain evidence="5 6">JCM 14303</strain>
    </source>
</reference>
<dbReference type="Pfam" id="PF07729">
    <property type="entry name" value="FCD"/>
    <property type="match status" value="1"/>
</dbReference>
<dbReference type="InterPro" id="IPR036390">
    <property type="entry name" value="WH_DNA-bd_sf"/>
</dbReference>
<gene>
    <name evidence="5" type="ORF">GCM10009741_21840</name>
</gene>
<dbReference type="InterPro" id="IPR036388">
    <property type="entry name" value="WH-like_DNA-bd_sf"/>
</dbReference>
<sequence length="261" mass="28203">MTSAKVAEQPPRTPGFSQSDVVVQGIRQMIVDGHLRPGDRLPVEKHLAAALGVSRNPLREGVRALSIMGVLETRQGDGTYVTALDSSILLAPMGFVVDLQDGSGTPHLHGVRRILETEAAAAAAQRIGPDELEAAAELLRHNEAELLLDEPNHETVIENDIAFHRIIAQSAGNPVLAALIDALGGRTMRDRLRRSITQPGADETAHREHLLILSALTARDSDRARVRMATHLFTVEDSLLGLDLTGTKRESPDEATALERT</sequence>
<evidence type="ECO:0000313" key="5">
    <source>
        <dbReference type="EMBL" id="GAA1520691.1"/>
    </source>
</evidence>
<evidence type="ECO:0000313" key="6">
    <source>
        <dbReference type="Proteomes" id="UP001500363"/>
    </source>
</evidence>
<dbReference type="PROSITE" id="PS50949">
    <property type="entry name" value="HTH_GNTR"/>
    <property type="match status" value="1"/>
</dbReference>
<name>A0ABN2AL19_9ACTN</name>
<accession>A0ABN2AL19</accession>
<dbReference type="PANTHER" id="PTHR43537">
    <property type="entry name" value="TRANSCRIPTIONAL REGULATOR, GNTR FAMILY"/>
    <property type="match status" value="1"/>
</dbReference>
<comment type="caution">
    <text evidence="5">The sequence shown here is derived from an EMBL/GenBank/DDBJ whole genome shotgun (WGS) entry which is preliminary data.</text>
</comment>
<dbReference type="Pfam" id="PF00392">
    <property type="entry name" value="GntR"/>
    <property type="match status" value="1"/>
</dbReference>
<organism evidence="5 6">
    <name type="scientific">Kribbella lupini</name>
    <dbReference type="NCBI Taxonomy" id="291602"/>
    <lineage>
        <taxon>Bacteria</taxon>
        <taxon>Bacillati</taxon>
        <taxon>Actinomycetota</taxon>
        <taxon>Actinomycetes</taxon>
        <taxon>Propionibacteriales</taxon>
        <taxon>Kribbellaceae</taxon>
        <taxon>Kribbella</taxon>
    </lineage>
</organism>
<keyword evidence="2" id="KW-0238">DNA-binding</keyword>
<dbReference type="EMBL" id="BAAANC010000001">
    <property type="protein sequence ID" value="GAA1520691.1"/>
    <property type="molecule type" value="Genomic_DNA"/>
</dbReference>
<keyword evidence="3" id="KW-0804">Transcription</keyword>
<dbReference type="Proteomes" id="UP001500363">
    <property type="component" value="Unassembled WGS sequence"/>
</dbReference>
<evidence type="ECO:0000256" key="1">
    <source>
        <dbReference type="ARBA" id="ARBA00023015"/>
    </source>
</evidence>
<dbReference type="RefSeq" id="WP_344172650.1">
    <property type="nucleotide sequence ID" value="NZ_BAAANC010000001.1"/>
</dbReference>
<keyword evidence="1" id="KW-0805">Transcription regulation</keyword>
<dbReference type="Gene3D" id="1.10.10.10">
    <property type="entry name" value="Winged helix-like DNA-binding domain superfamily/Winged helix DNA-binding domain"/>
    <property type="match status" value="1"/>
</dbReference>
<dbReference type="InterPro" id="IPR008920">
    <property type="entry name" value="TF_FadR/GntR_C"/>
</dbReference>
<dbReference type="InterPro" id="IPR011711">
    <property type="entry name" value="GntR_C"/>
</dbReference>
<dbReference type="PRINTS" id="PR00035">
    <property type="entry name" value="HTHGNTR"/>
</dbReference>
<dbReference type="SMART" id="SM00895">
    <property type="entry name" value="FCD"/>
    <property type="match status" value="1"/>
</dbReference>
<evidence type="ECO:0000259" key="4">
    <source>
        <dbReference type="PROSITE" id="PS50949"/>
    </source>
</evidence>
<feature type="domain" description="HTH gntR-type" evidence="4">
    <location>
        <begin position="16"/>
        <end position="84"/>
    </location>
</feature>
<evidence type="ECO:0000256" key="3">
    <source>
        <dbReference type="ARBA" id="ARBA00023163"/>
    </source>
</evidence>
<dbReference type="CDD" id="cd07377">
    <property type="entry name" value="WHTH_GntR"/>
    <property type="match status" value="1"/>
</dbReference>
<keyword evidence="6" id="KW-1185">Reference proteome</keyword>